<accession>A0AAW1LJN6</accession>
<protein>
    <submittedName>
        <fullName evidence="1">Uncharacterized protein</fullName>
    </submittedName>
</protein>
<evidence type="ECO:0000313" key="2">
    <source>
        <dbReference type="Proteomes" id="UP001443914"/>
    </source>
</evidence>
<dbReference type="EMBL" id="JBDFQZ010000004">
    <property type="protein sequence ID" value="KAK9733561.1"/>
    <property type="molecule type" value="Genomic_DNA"/>
</dbReference>
<keyword evidence="2" id="KW-1185">Reference proteome</keyword>
<dbReference type="PANTHER" id="PTHR36324">
    <property type="entry name" value="OS09G0460100 PROTEIN"/>
    <property type="match status" value="1"/>
</dbReference>
<dbReference type="AlphaFoldDB" id="A0AAW1LJN6"/>
<comment type="caution">
    <text evidence="1">The sequence shown here is derived from an EMBL/GenBank/DDBJ whole genome shotgun (WGS) entry which is preliminary data.</text>
</comment>
<organism evidence="1 2">
    <name type="scientific">Saponaria officinalis</name>
    <name type="common">Common soapwort</name>
    <name type="synonym">Lychnis saponaria</name>
    <dbReference type="NCBI Taxonomy" id="3572"/>
    <lineage>
        <taxon>Eukaryota</taxon>
        <taxon>Viridiplantae</taxon>
        <taxon>Streptophyta</taxon>
        <taxon>Embryophyta</taxon>
        <taxon>Tracheophyta</taxon>
        <taxon>Spermatophyta</taxon>
        <taxon>Magnoliopsida</taxon>
        <taxon>eudicotyledons</taxon>
        <taxon>Gunneridae</taxon>
        <taxon>Pentapetalae</taxon>
        <taxon>Caryophyllales</taxon>
        <taxon>Caryophyllaceae</taxon>
        <taxon>Caryophylleae</taxon>
        <taxon>Saponaria</taxon>
    </lineage>
</organism>
<gene>
    <name evidence="1" type="ORF">RND81_04G075100</name>
</gene>
<dbReference type="Proteomes" id="UP001443914">
    <property type="component" value="Unassembled WGS sequence"/>
</dbReference>
<name>A0AAW1LJN6_SAPOF</name>
<dbReference type="PANTHER" id="PTHR36324:SF1">
    <property type="entry name" value="OS09G0460100 PROTEIN"/>
    <property type="match status" value="1"/>
</dbReference>
<reference evidence="1" key="1">
    <citation type="submission" date="2024-03" db="EMBL/GenBank/DDBJ databases">
        <title>WGS assembly of Saponaria officinalis var. Norfolk2.</title>
        <authorList>
            <person name="Jenkins J."/>
            <person name="Shu S."/>
            <person name="Grimwood J."/>
            <person name="Barry K."/>
            <person name="Goodstein D."/>
            <person name="Schmutz J."/>
            <person name="Leebens-Mack J."/>
            <person name="Osbourn A."/>
        </authorList>
    </citation>
    <scope>NUCLEOTIDE SEQUENCE [LARGE SCALE GENOMIC DNA]</scope>
    <source>
        <strain evidence="1">JIC</strain>
    </source>
</reference>
<evidence type="ECO:0000313" key="1">
    <source>
        <dbReference type="EMBL" id="KAK9733561.1"/>
    </source>
</evidence>
<proteinExistence type="predicted"/>
<sequence>MAILCKEHPPSTSKKCRFLSSVLKDSFSNCRTCHRRRLSYSSSEEENTPISDSEDTQEMIVAMIRSRAMESKVKRGSMSERYSSILHRTSGELFLGSVKRRYEDCTVKLEEEIKEDGEDENDEFTSVKSRLSHCSFPSVDDYEAFYSVRTDFSCCSSLKDPELAENKWWTSEVMDSAELRRRAIIQEICHCKGWPFGLCRKTLLLPPLPRSPSESWSWCKSPAKVVKTH</sequence>